<dbReference type="HAMAP" id="MF_00473">
    <property type="entry name" value="G6P_isomerase"/>
    <property type="match status" value="1"/>
</dbReference>
<dbReference type="GO" id="GO:0004347">
    <property type="term" value="F:glucose-6-phosphate isomerase activity"/>
    <property type="evidence" value="ECO:0007669"/>
    <property type="project" value="UniProtKB-UniRule"/>
</dbReference>
<keyword evidence="3 6" id="KW-0963">Cytoplasm</keyword>
<accession>A0A7C3WNH6</accession>
<dbReference type="SUPFAM" id="SSF53697">
    <property type="entry name" value="SIS domain"/>
    <property type="match status" value="1"/>
</dbReference>
<name>A0A7C3WNH6_9BACT</name>
<dbReference type="AlphaFoldDB" id="A0A7C3WNH6"/>
<organism evidence="8">
    <name type="scientific">Desulfobacca acetoxidans</name>
    <dbReference type="NCBI Taxonomy" id="60893"/>
    <lineage>
        <taxon>Bacteria</taxon>
        <taxon>Pseudomonadati</taxon>
        <taxon>Thermodesulfobacteriota</taxon>
        <taxon>Desulfobaccia</taxon>
        <taxon>Desulfobaccales</taxon>
        <taxon>Desulfobaccaceae</taxon>
        <taxon>Desulfobacca</taxon>
    </lineage>
</organism>
<comment type="pathway">
    <text evidence="6">Carbohydrate biosynthesis; gluconeogenesis.</text>
</comment>
<dbReference type="UniPathway" id="UPA00138"/>
<dbReference type="FunFam" id="3.40.50.10490:FF:000016">
    <property type="entry name" value="Glucose-6-phosphate isomerase"/>
    <property type="match status" value="1"/>
</dbReference>
<dbReference type="InterPro" id="IPR001672">
    <property type="entry name" value="G6P_Isomerase"/>
</dbReference>
<dbReference type="GO" id="GO:0005829">
    <property type="term" value="C:cytosol"/>
    <property type="evidence" value="ECO:0007669"/>
    <property type="project" value="TreeGrafter"/>
</dbReference>
<feature type="active site" evidence="6">
    <location>
        <position position="332"/>
    </location>
</feature>
<protein>
    <recommendedName>
        <fullName evidence="6">Glucose-6-phosphate isomerase</fullName>
        <shortName evidence="6">GPI</shortName>
        <ecNumber evidence="6">5.3.1.9</ecNumber>
    </recommendedName>
    <alternativeName>
        <fullName evidence="6">Phosphoglucose isomerase</fullName>
        <shortName evidence="6">PGI</shortName>
    </alternativeName>
    <alternativeName>
        <fullName evidence="6">Phosphohexose isomerase</fullName>
        <shortName evidence="6">PHI</shortName>
    </alternativeName>
</protein>
<dbReference type="UniPathway" id="UPA00109">
    <property type="reaction ID" value="UER00181"/>
</dbReference>
<evidence type="ECO:0000256" key="2">
    <source>
        <dbReference type="ARBA" id="ARBA00022432"/>
    </source>
</evidence>
<dbReference type="PRINTS" id="PR00662">
    <property type="entry name" value="G6PISOMERASE"/>
</dbReference>
<dbReference type="PANTHER" id="PTHR11469:SF1">
    <property type="entry name" value="GLUCOSE-6-PHOSPHATE ISOMERASE"/>
    <property type="match status" value="1"/>
</dbReference>
<evidence type="ECO:0000256" key="6">
    <source>
        <dbReference type="HAMAP-Rule" id="MF_00473"/>
    </source>
</evidence>
<evidence type="ECO:0000256" key="4">
    <source>
        <dbReference type="ARBA" id="ARBA00023152"/>
    </source>
</evidence>
<evidence type="ECO:0000256" key="5">
    <source>
        <dbReference type="ARBA" id="ARBA00023235"/>
    </source>
</evidence>
<evidence type="ECO:0000256" key="7">
    <source>
        <dbReference type="RuleBase" id="RU000612"/>
    </source>
</evidence>
<dbReference type="InterPro" id="IPR046348">
    <property type="entry name" value="SIS_dom_sf"/>
</dbReference>
<comment type="function">
    <text evidence="6">Catalyzes the reversible isomerization of glucose-6-phosphate to fructose-6-phosphate.</text>
</comment>
<dbReference type="PANTHER" id="PTHR11469">
    <property type="entry name" value="GLUCOSE-6-PHOSPHATE ISOMERASE"/>
    <property type="match status" value="1"/>
</dbReference>
<dbReference type="EC" id="5.3.1.9" evidence="6"/>
<evidence type="ECO:0000256" key="3">
    <source>
        <dbReference type="ARBA" id="ARBA00022490"/>
    </source>
</evidence>
<dbReference type="GO" id="GO:0097367">
    <property type="term" value="F:carbohydrate derivative binding"/>
    <property type="evidence" value="ECO:0007669"/>
    <property type="project" value="InterPro"/>
</dbReference>
<comment type="catalytic activity">
    <reaction evidence="6 7">
        <text>alpha-D-glucose 6-phosphate = beta-D-fructose 6-phosphate</text>
        <dbReference type="Rhea" id="RHEA:11816"/>
        <dbReference type="ChEBI" id="CHEBI:57634"/>
        <dbReference type="ChEBI" id="CHEBI:58225"/>
        <dbReference type="EC" id="5.3.1.9"/>
    </reaction>
</comment>
<feature type="active site" evidence="6">
    <location>
        <position position="446"/>
    </location>
</feature>
<comment type="subcellular location">
    <subcellularLocation>
        <location evidence="6">Cytoplasm</location>
    </subcellularLocation>
</comment>
<evidence type="ECO:0000256" key="1">
    <source>
        <dbReference type="ARBA" id="ARBA00006604"/>
    </source>
</evidence>
<dbReference type="EMBL" id="DTHB01000053">
    <property type="protein sequence ID" value="HGB15352.1"/>
    <property type="molecule type" value="Genomic_DNA"/>
</dbReference>
<sequence length="478" mass="53702">MKRYENPAWTGGMAVSLDFNYAMADFVGEHGLHPEELEALDGRLAAIHEELEKGRREGRLAFYELPYQLETIKEIRQIAKPLLEWCWEFVVLGIGGSALGARALHQALCHPQHNRLPLGRRHYRPGLWVLDNIDPDYMYGILDGLELRRTVVNVISKSGSTAETLAQFLFVYQVLKGRLGEEKARQRFVITTDPEKGTLRKLAKEKGFPSLSVPPAVGGRFSVLSSVGLLPAAMVGVDLEELLAGARFMDQRLRQAGHHNLAYTLASLYYLFATVKKRPILVFMPYASSLSSFAEWFCQLWAESLGKRFDLKGNEVNVGSTPVRALGVTDQHSQLQLYMEGPHDKLITFLEVEKFNHNLPLNPVFPGHDSMDYLAGRSINELFRTECQATAFNLMRAKRPNLSLKIPEINAFTMGQLIYLFEVATAAAGALFQVNPLDQPGVEGGKNTTYGLMGRPGYEKYRQEFDEAPAKLAKYFIF</sequence>
<comment type="caution">
    <text evidence="8">The sequence shown here is derived from an EMBL/GenBank/DDBJ whole genome shotgun (WGS) entry which is preliminary data.</text>
</comment>
<dbReference type="GO" id="GO:0006096">
    <property type="term" value="P:glycolytic process"/>
    <property type="evidence" value="ECO:0007669"/>
    <property type="project" value="UniProtKB-UniRule"/>
</dbReference>
<feature type="active site" description="Proton donor" evidence="6">
    <location>
        <position position="303"/>
    </location>
</feature>
<dbReference type="GO" id="GO:0051156">
    <property type="term" value="P:glucose 6-phosphate metabolic process"/>
    <property type="evidence" value="ECO:0007669"/>
    <property type="project" value="TreeGrafter"/>
</dbReference>
<dbReference type="InterPro" id="IPR035482">
    <property type="entry name" value="SIS_PGI_2"/>
</dbReference>
<dbReference type="CDD" id="cd05015">
    <property type="entry name" value="SIS_PGI_1"/>
    <property type="match status" value="1"/>
</dbReference>
<keyword evidence="4 6" id="KW-0324">Glycolysis</keyword>
<gene>
    <name evidence="6" type="primary">pgi</name>
    <name evidence="8" type="ORF">ENV62_08975</name>
</gene>
<dbReference type="CDD" id="cd05016">
    <property type="entry name" value="SIS_PGI_2"/>
    <property type="match status" value="1"/>
</dbReference>
<dbReference type="PROSITE" id="PS51463">
    <property type="entry name" value="P_GLUCOSE_ISOMERASE_3"/>
    <property type="match status" value="1"/>
</dbReference>
<evidence type="ECO:0000313" key="8">
    <source>
        <dbReference type="EMBL" id="HGB15352.1"/>
    </source>
</evidence>
<dbReference type="GO" id="GO:0006094">
    <property type="term" value="P:gluconeogenesis"/>
    <property type="evidence" value="ECO:0007669"/>
    <property type="project" value="UniProtKB-UniRule"/>
</dbReference>
<proteinExistence type="inferred from homology"/>
<comment type="similarity">
    <text evidence="1 6 7">Belongs to the GPI family.</text>
</comment>
<dbReference type="Pfam" id="PF00342">
    <property type="entry name" value="PGI"/>
    <property type="match status" value="1"/>
</dbReference>
<reference evidence="8" key="1">
    <citation type="journal article" date="2020" name="mSystems">
        <title>Genome- and Community-Level Interaction Insights into Carbon Utilization and Element Cycling Functions of Hydrothermarchaeota in Hydrothermal Sediment.</title>
        <authorList>
            <person name="Zhou Z."/>
            <person name="Liu Y."/>
            <person name="Xu W."/>
            <person name="Pan J."/>
            <person name="Luo Z.H."/>
            <person name="Li M."/>
        </authorList>
    </citation>
    <scope>NUCLEOTIDE SEQUENCE [LARGE SCALE GENOMIC DNA]</scope>
    <source>
        <strain evidence="8">SpSt-776</strain>
    </source>
</reference>
<keyword evidence="2 6" id="KW-0312">Gluconeogenesis</keyword>
<dbReference type="Gene3D" id="3.40.50.10490">
    <property type="entry name" value="Glucose-6-phosphate isomerase like protein, domain 1"/>
    <property type="match status" value="2"/>
</dbReference>
<dbReference type="GO" id="GO:0048029">
    <property type="term" value="F:monosaccharide binding"/>
    <property type="evidence" value="ECO:0007669"/>
    <property type="project" value="TreeGrafter"/>
</dbReference>
<keyword evidence="5 6" id="KW-0413">Isomerase</keyword>
<dbReference type="InterPro" id="IPR035476">
    <property type="entry name" value="SIS_PGI_1"/>
</dbReference>
<comment type="pathway">
    <text evidence="6 7">Carbohydrate degradation; glycolysis; D-glyceraldehyde 3-phosphate and glycerone phosphate from D-glucose: step 2/4.</text>
</comment>